<dbReference type="GO" id="GO:0004497">
    <property type="term" value="F:monooxygenase activity"/>
    <property type="evidence" value="ECO:0007669"/>
    <property type="project" value="UniProtKB-KW"/>
</dbReference>
<dbReference type="EMBL" id="JABWTA010000001">
    <property type="protein sequence ID" value="NVE95001.1"/>
    <property type="molecule type" value="Genomic_DNA"/>
</dbReference>
<keyword evidence="4" id="KW-1185">Reference proteome</keyword>
<dbReference type="InterPro" id="IPR036188">
    <property type="entry name" value="FAD/NAD-bd_sf"/>
</dbReference>
<name>A0A850HD37_9SPHN</name>
<evidence type="ECO:0000313" key="3">
    <source>
        <dbReference type="EMBL" id="NVE95001.1"/>
    </source>
</evidence>
<gene>
    <name evidence="3" type="ORF">HUO12_08840</name>
</gene>
<dbReference type="Gene3D" id="3.30.70.2450">
    <property type="match status" value="1"/>
</dbReference>
<dbReference type="SUPFAM" id="SSF51905">
    <property type="entry name" value="FAD/NAD(P)-binding domain"/>
    <property type="match status" value="1"/>
</dbReference>
<comment type="caution">
    <text evidence="3">The sequence shown here is derived from an EMBL/GenBank/DDBJ whole genome shotgun (WGS) entry which is preliminary data.</text>
</comment>
<evidence type="ECO:0000256" key="1">
    <source>
        <dbReference type="ARBA" id="ARBA00023002"/>
    </source>
</evidence>
<organism evidence="3 4">
    <name type="scientific">Altererythrobacter lutimaris</name>
    <dbReference type="NCBI Taxonomy" id="2743979"/>
    <lineage>
        <taxon>Bacteria</taxon>
        <taxon>Pseudomonadati</taxon>
        <taxon>Pseudomonadota</taxon>
        <taxon>Alphaproteobacteria</taxon>
        <taxon>Sphingomonadales</taxon>
        <taxon>Erythrobacteraceae</taxon>
        <taxon>Altererythrobacter</taxon>
    </lineage>
</organism>
<keyword evidence="1" id="KW-0560">Oxidoreductase</keyword>
<dbReference type="AlphaFoldDB" id="A0A850HD37"/>
<dbReference type="PANTHER" id="PTHR43476:SF5">
    <property type="entry name" value="FAD-DEPENDENT MONOOXYGENASE"/>
    <property type="match status" value="1"/>
</dbReference>
<dbReference type="PANTHER" id="PTHR43476">
    <property type="entry name" value="3-(3-HYDROXY-PHENYL)PROPIONATE/3-HYDROXYCINNAMIC ACID HYDROXYLASE"/>
    <property type="match status" value="1"/>
</dbReference>
<dbReference type="Pfam" id="PF01494">
    <property type="entry name" value="FAD_binding_3"/>
    <property type="match status" value="1"/>
</dbReference>
<dbReference type="PRINTS" id="PR00420">
    <property type="entry name" value="RNGMNOXGNASE"/>
</dbReference>
<keyword evidence="3" id="KW-0503">Monooxygenase</keyword>
<sequence length="396" mass="44741">MPNSDTAVAIVGAGPVGLSAALRLAERGIESVILEAQEDRARDLRASTFHPPTLEMLDTLELAQPLFEHGLVTPHWQIRMHETGERALFDLQHIAQDTAFPFRLQCEQTVLCELAEALVHSHALIEIKRGWKLAKIVQHEDEVELENESAERLRARYVIGADGARSTVREACNFTFEGFTYPETTILATTTFPFHEHLEGLSNVNYCWSEHGTFSLLRLPDVWRCSLYSDADESLGDALDPQSIETKLQRIFPRDDPYPVTEIRPYRIHQRIVEHYRKGRIALAGDAAHLNSPSGGMGMNGGIHDAFALADTLAEILRGADETLLDRYSQRRKAVAEEQILKQAHRNRTRMQERDDAKRREELTRLQAIADNPEKAREHLLATSMIAGLRQAETME</sequence>
<protein>
    <submittedName>
        <fullName evidence="3">FAD-dependent monooxygenase</fullName>
    </submittedName>
</protein>
<dbReference type="Gene3D" id="3.50.50.60">
    <property type="entry name" value="FAD/NAD(P)-binding domain"/>
    <property type="match status" value="1"/>
</dbReference>
<dbReference type="GO" id="GO:0071949">
    <property type="term" value="F:FAD binding"/>
    <property type="evidence" value="ECO:0007669"/>
    <property type="project" value="InterPro"/>
</dbReference>
<proteinExistence type="predicted"/>
<dbReference type="InterPro" id="IPR002938">
    <property type="entry name" value="FAD-bd"/>
</dbReference>
<dbReference type="RefSeq" id="WP_176273212.1">
    <property type="nucleotide sequence ID" value="NZ_JABWTA010000001.1"/>
</dbReference>
<accession>A0A850HD37</accession>
<feature type="domain" description="FAD-binding" evidence="2">
    <location>
        <begin position="5"/>
        <end position="338"/>
    </location>
</feature>
<evidence type="ECO:0000313" key="4">
    <source>
        <dbReference type="Proteomes" id="UP000546031"/>
    </source>
</evidence>
<evidence type="ECO:0000259" key="2">
    <source>
        <dbReference type="Pfam" id="PF01494"/>
    </source>
</evidence>
<dbReference type="InterPro" id="IPR050631">
    <property type="entry name" value="PheA/TfdB_FAD_monoxygenase"/>
</dbReference>
<dbReference type="Proteomes" id="UP000546031">
    <property type="component" value="Unassembled WGS sequence"/>
</dbReference>
<reference evidence="3 4" key="1">
    <citation type="submission" date="2020-06" db="EMBL/GenBank/DDBJ databases">
        <title>Altererythrobacter lutimaris sp. nov., a marine bacterium isolated from a tidal flat.</title>
        <authorList>
            <person name="Kim D."/>
            <person name="Yoo Y."/>
            <person name="Kim J.-J."/>
        </authorList>
    </citation>
    <scope>NUCLEOTIDE SEQUENCE [LARGE SCALE GENOMIC DNA]</scope>
    <source>
        <strain evidence="3 4">JGD-16</strain>
    </source>
</reference>